<accession>A0A0H5SG72</accession>
<evidence type="ECO:0000313" key="2">
    <source>
        <dbReference type="Proteomes" id="UP000236497"/>
    </source>
</evidence>
<gene>
    <name evidence="1" type="ORF">HHT355_0596</name>
</gene>
<reference evidence="1 2" key="1">
    <citation type="submission" date="2015-06" db="EMBL/GenBank/DDBJ databases">
        <authorList>
            <person name="Wibberg Daniel"/>
        </authorList>
    </citation>
    <scope>NUCLEOTIDE SEQUENCE [LARGE SCALE GENOMIC DNA]</scope>
    <source>
        <strain evidence="1 2">T3/55T</strain>
    </source>
</reference>
<name>A0A0H5SG72_HERHM</name>
<evidence type="ECO:0000313" key="1">
    <source>
        <dbReference type="EMBL" id="CRZ33801.1"/>
    </source>
</evidence>
<protein>
    <submittedName>
        <fullName evidence="1">Uncharacterized protein</fullName>
    </submittedName>
</protein>
<dbReference type="AlphaFoldDB" id="A0A0H5SG72"/>
<proteinExistence type="predicted"/>
<sequence length="40" mass="4815">MHYKYHFLFINAINLQAKVVKILDKRIKYVIILHILTAMT</sequence>
<organism evidence="1 2">
    <name type="scientific">Herbinix hemicellulosilytica</name>
    <dbReference type="NCBI Taxonomy" id="1564487"/>
    <lineage>
        <taxon>Bacteria</taxon>
        <taxon>Bacillati</taxon>
        <taxon>Bacillota</taxon>
        <taxon>Clostridia</taxon>
        <taxon>Lachnospirales</taxon>
        <taxon>Lachnospiraceae</taxon>
        <taxon>Herbinix</taxon>
    </lineage>
</organism>
<dbReference type="Proteomes" id="UP000236497">
    <property type="component" value="Unassembled WGS sequence"/>
</dbReference>
<dbReference type="EMBL" id="CVTD020000008">
    <property type="protein sequence ID" value="CRZ33801.1"/>
    <property type="molecule type" value="Genomic_DNA"/>
</dbReference>
<keyword evidence="2" id="KW-1185">Reference proteome</keyword>